<accession>A0A7S0C8Z8</accession>
<feature type="domain" description="THIF-type NAD/FAD binding fold" evidence="1">
    <location>
        <begin position="120"/>
        <end position="359"/>
    </location>
</feature>
<dbReference type="AlphaFoldDB" id="A0A7S0C8Z8"/>
<dbReference type="InterPro" id="IPR035985">
    <property type="entry name" value="Ubiquitin-activating_enz"/>
</dbReference>
<dbReference type="GO" id="GO:0008641">
    <property type="term" value="F:ubiquitin-like modifier activating enzyme activity"/>
    <property type="evidence" value="ECO:0007669"/>
    <property type="project" value="InterPro"/>
</dbReference>
<dbReference type="Pfam" id="PF00899">
    <property type="entry name" value="ThiF"/>
    <property type="match status" value="1"/>
</dbReference>
<dbReference type="EMBL" id="HBEL01027720">
    <property type="protein sequence ID" value="CAD8416659.1"/>
    <property type="molecule type" value="Transcribed_RNA"/>
</dbReference>
<evidence type="ECO:0000259" key="1">
    <source>
        <dbReference type="Pfam" id="PF00899"/>
    </source>
</evidence>
<dbReference type="SUPFAM" id="SSF69572">
    <property type="entry name" value="Activating enzymes of the ubiquitin-like proteins"/>
    <property type="match status" value="1"/>
</dbReference>
<dbReference type="CDD" id="cd00755">
    <property type="entry name" value="YgdL_like"/>
    <property type="match status" value="1"/>
</dbReference>
<dbReference type="InterPro" id="IPR000594">
    <property type="entry name" value="ThiF_NAD_FAD-bd"/>
</dbReference>
<name>A0A7S0C8Z8_9STRA</name>
<gene>
    <name evidence="2" type="ORF">PINE0816_LOCUS12794</name>
</gene>
<dbReference type="PANTHER" id="PTHR43267:SF1">
    <property type="entry name" value="TRNA THREONYLCARBAMOYLADENOSINE DEHYDRATASE"/>
    <property type="match status" value="1"/>
</dbReference>
<protein>
    <recommendedName>
        <fullName evidence="1">THIF-type NAD/FAD binding fold domain-containing protein</fullName>
    </recommendedName>
</protein>
<evidence type="ECO:0000313" key="2">
    <source>
        <dbReference type="EMBL" id="CAD8416659.1"/>
    </source>
</evidence>
<proteinExistence type="predicted"/>
<sequence length="369" mass="40691">MLAKCCWRRRKQPVGTSSLTLVTVVSILLRLGNNIEGFNDWSPAFGTTARWMLKQRNTVCNFPLQKERSIKSVEHTFSLHSTNPNEDDRDWNLQQRNLRFSGVGKLYSPVNEETQQLSVVDRLAESTVTVIGIGGIGSWSVEALCRSGVGNIIMIDLDDICISNSNRQLHALSGSIGKFKTRVMKDRLLDINPGCNVTLVETFVTAENVDDILKHIGPMTALIDAIDGQHEKCALIAACAKLKIPIVTVGGAAGRVDPTKIIYDDLTKAHDDRLLGRCRKVLRQSYGFDKGPPNNVKNNHRPKKWNITAVFSSEKQKARVDKKSSGSLRTCDGYMGTACFVTGTYGFVAASEVVRMIAEDDLQIPLGPS</sequence>
<reference evidence="2" key="1">
    <citation type="submission" date="2021-01" db="EMBL/GenBank/DDBJ databases">
        <authorList>
            <person name="Corre E."/>
            <person name="Pelletier E."/>
            <person name="Niang G."/>
            <person name="Scheremetjew M."/>
            <person name="Finn R."/>
            <person name="Kale V."/>
            <person name="Holt S."/>
            <person name="Cochrane G."/>
            <person name="Meng A."/>
            <person name="Brown T."/>
            <person name="Cohen L."/>
        </authorList>
    </citation>
    <scope>NUCLEOTIDE SEQUENCE</scope>
    <source>
        <strain evidence="2">CCAP1064/1</strain>
    </source>
</reference>
<dbReference type="InterPro" id="IPR045886">
    <property type="entry name" value="ThiF/MoeB/HesA"/>
</dbReference>
<dbReference type="Gene3D" id="3.40.50.720">
    <property type="entry name" value="NAD(P)-binding Rossmann-like Domain"/>
    <property type="match status" value="1"/>
</dbReference>
<dbReference type="GO" id="GO:0061504">
    <property type="term" value="P:cyclic threonylcarbamoyladenosine biosynthetic process"/>
    <property type="evidence" value="ECO:0007669"/>
    <property type="project" value="TreeGrafter"/>
</dbReference>
<dbReference type="PANTHER" id="PTHR43267">
    <property type="entry name" value="TRNA THREONYLCARBAMOYLADENOSINE DEHYDRATASE"/>
    <property type="match status" value="1"/>
</dbReference>
<organism evidence="2">
    <name type="scientific">Proboscia inermis</name>
    <dbReference type="NCBI Taxonomy" id="420281"/>
    <lineage>
        <taxon>Eukaryota</taxon>
        <taxon>Sar</taxon>
        <taxon>Stramenopiles</taxon>
        <taxon>Ochrophyta</taxon>
        <taxon>Bacillariophyta</taxon>
        <taxon>Coscinodiscophyceae</taxon>
        <taxon>Rhizosoleniophycidae</taxon>
        <taxon>Rhizosoleniales</taxon>
        <taxon>Rhizosoleniaceae</taxon>
        <taxon>Proboscia</taxon>
    </lineage>
</organism>
<dbReference type="GO" id="GO:0061503">
    <property type="term" value="F:tRNA threonylcarbamoyladenosine dehydratase"/>
    <property type="evidence" value="ECO:0007669"/>
    <property type="project" value="TreeGrafter"/>
</dbReference>